<evidence type="ECO:0000256" key="1">
    <source>
        <dbReference type="ARBA" id="ARBA00004167"/>
    </source>
</evidence>
<reference evidence="8" key="2">
    <citation type="submission" date="2021-04" db="EMBL/GenBank/DDBJ databases">
        <authorList>
            <person name="Gilroy R."/>
        </authorList>
    </citation>
    <scope>NUCLEOTIDE SEQUENCE</scope>
    <source>
        <strain evidence="8">ChiSxjej5B17-1746</strain>
    </source>
</reference>
<evidence type="ECO:0000259" key="7">
    <source>
        <dbReference type="Pfam" id="PF04357"/>
    </source>
</evidence>
<keyword evidence="4 6" id="KW-0472">Membrane</keyword>
<feature type="domain" description="Translocation and assembly module TamB C-terminal" evidence="7">
    <location>
        <begin position="1125"/>
        <end position="1489"/>
    </location>
</feature>
<dbReference type="PANTHER" id="PTHR36985">
    <property type="entry name" value="TRANSLOCATION AND ASSEMBLY MODULE SUBUNIT TAMB"/>
    <property type="match status" value="1"/>
</dbReference>
<feature type="region of interest" description="Disordered" evidence="5">
    <location>
        <begin position="256"/>
        <end position="285"/>
    </location>
</feature>
<evidence type="ECO:0000256" key="3">
    <source>
        <dbReference type="ARBA" id="ARBA00022989"/>
    </source>
</evidence>
<dbReference type="EMBL" id="DXGI01000024">
    <property type="protein sequence ID" value="HIW77658.1"/>
    <property type="molecule type" value="Genomic_DNA"/>
</dbReference>
<dbReference type="GO" id="GO:0009306">
    <property type="term" value="P:protein secretion"/>
    <property type="evidence" value="ECO:0007669"/>
    <property type="project" value="InterPro"/>
</dbReference>
<evidence type="ECO:0000313" key="9">
    <source>
        <dbReference type="Proteomes" id="UP000824264"/>
    </source>
</evidence>
<dbReference type="GO" id="GO:0005886">
    <property type="term" value="C:plasma membrane"/>
    <property type="evidence" value="ECO:0007669"/>
    <property type="project" value="InterPro"/>
</dbReference>
<dbReference type="InterPro" id="IPR007452">
    <property type="entry name" value="TamB_C"/>
</dbReference>
<proteinExistence type="predicted"/>
<evidence type="ECO:0000256" key="4">
    <source>
        <dbReference type="ARBA" id="ARBA00023136"/>
    </source>
</evidence>
<sequence length="1489" mass="153822">MTLSSFFRRAGRILGWGALGLVLLIALAVGGAFLFLHSQHGGRWVADKAVVALKDVGIEASIGSLEGNIPFSMRLRDLRLADKDGTWLEVPEASLRIGVDALLHGRLKIREVSVREADLSRLPHLAESPRPEPSDPLAMLKPEALKPLASDIAGALRLVTVDKLSVDRLRLGQAVAGVPLTLTLEGGGPLTDFRSDVNVIVFRPAVPGEPLRTLLEADGHLYLGNEGKWLPSAVVSAEEEARPDVAAGLDMRVTVPGSEQSQKPDADSGHDGNEPTAKPGNGTGRVRALVTLTGSRLGVPALEVEAPGASVHGKGLFYDDENVGGDAALSLGDPAALLRLVFALAGDDVAPRETLPLKEATLAAHLAGKLDAPELTLDGVVSGLAPDPARPDETVDIHAAWKLAAQSLFADAALTADGAFRLTGPLMDASLPPSEGGADTPTARGADLSAHVEALRQGDRLEVRKAELRSEWLALNGEASVDAASGALAAEAALDAPSLRALARFPLLSAALAASPLRDIAGKAEARATLRREDRDAPFAGALRLNVADMRWGMAQLQDTVGQKASLGLSFSLAPATGALTLSDVALDAGKLKATASASLSPEKAVKAALDVALSSLSGLDAALSGQAALQARLSGPLASPGVDVTLTSPALGVESATLEGLRVHLSTPSVGAHGGAGTLRVAATLRDGSIKTLASGAPLRFDSGWRFAEGRLQLKDTRLDAPGMALSGSLDAAFAERRLEGGFRLNITDWAALSSLTGVPISGSPAAINVSLSPGTSQGVAADWSFASLSVGPRVLSLNDFKGRLNVSDVFGSPNVRLAASLGRGSASDFFWKSGKADISGPLSALRASLKLEGRTAADVLATLDIPGGTARVQRLEFTERRKRTRVGLRLNQPVEIGFAKGLAVDGLDLSILPKGSLTARARLDGRALSLSAQVRDVPIGTARLFTDSPVPDGVLDASVDLSGTPARPQGALEVSLSGIAFPDSQFPPASVRIEGTLQPSSILVLNVKTDGTDTSPATATVSLPLAFSASGVPSPAMTKPLSGHVFWEGSLASLWRFVPLANSSLEGQGYLDATLSGTLTAPRLSASIRVQGASFEDVLAGLELSDINASASLQSEGLSRLNLSAGDGQGGAVSLNGTIGQMAAGFPLAVHGSIKDLSPLHRNDLSIILSGTADITGPLTSPAVRAALTVNQGQYQIVRSFGTSIPLLHVVDAGQDEETEKASSGAGPTLDVTVEIPNRFFVRGKGLESEWKGDLHVQGAASDPAITGNISSIRGQFGLLGKEFTLSRGVVEFSGATPPDPLLNILVAYNASNITAEAIISGTASSPSLTLTSEPPLPQDEVVAQVLFGKSASSLGRLEALQLAAELATLSGFGSEGFGILGEVRDTLGVDVLRFGSMDGPRRQSHNNVGLLQAPGQDNGPGTGEDAIPSLEVGKYVMDNVYVGLEQGMTGDASGVRVEIELSPRLNLEGVSTPQGSEIGLNWKKDY</sequence>
<comment type="subcellular location">
    <subcellularLocation>
        <location evidence="1">Membrane</location>
        <topology evidence="1">Single-pass membrane protein</topology>
    </subcellularLocation>
</comment>
<dbReference type="PANTHER" id="PTHR36985:SF1">
    <property type="entry name" value="TRANSLOCATION AND ASSEMBLY MODULE SUBUNIT TAMB"/>
    <property type="match status" value="1"/>
</dbReference>
<protein>
    <submittedName>
        <fullName evidence="8">Translocation/assembly module TamB domain-containing protein</fullName>
    </submittedName>
</protein>
<reference evidence="8" key="1">
    <citation type="journal article" date="2021" name="PeerJ">
        <title>Extensive microbial diversity within the chicken gut microbiome revealed by metagenomics and culture.</title>
        <authorList>
            <person name="Gilroy R."/>
            <person name="Ravi A."/>
            <person name="Getino M."/>
            <person name="Pursley I."/>
            <person name="Horton D.L."/>
            <person name="Alikhan N.F."/>
            <person name="Baker D."/>
            <person name="Gharbi K."/>
            <person name="Hall N."/>
            <person name="Watson M."/>
            <person name="Adriaenssens E.M."/>
            <person name="Foster-Nyarko E."/>
            <person name="Jarju S."/>
            <person name="Secka A."/>
            <person name="Antonio M."/>
            <person name="Oren A."/>
            <person name="Chaudhuri R.R."/>
            <person name="La Ragione R."/>
            <person name="Hildebrand F."/>
            <person name="Pallen M.J."/>
        </authorList>
    </citation>
    <scope>NUCLEOTIDE SEQUENCE</scope>
    <source>
        <strain evidence="8">ChiSxjej5B17-1746</strain>
    </source>
</reference>
<keyword evidence="3 6" id="KW-1133">Transmembrane helix</keyword>
<evidence type="ECO:0000256" key="2">
    <source>
        <dbReference type="ARBA" id="ARBA00022692"/>
    </source>
</evidence>
<feature type="compositionally biased region" description="Basic and acidic residues" evidence="5">
    <location>
        <begin position="262"/>
        <end position="273"/>
    </location>
</feature>
<keyword evidence="2 6" id="KW-0812">Transmembrane</keyword>
<organism evidence="8 9">
    <name type="scientific">Candidatus Bilophila faecipullorum</name>
    <dbReference type="NCBI Taxonomy" id="2838482"/>
    <lineage>
        <taxon>Bacteria</taxon>
        <taxon>Pseudomonadati</taxon>
        <taxon>Thermodesulfobacteriota</taxon>
        <taxon>Desulfovibrionia</taxon>
        <taxon>Desulfovibrionales</taxon>
        <taxon>Desulfovibrionaceae</taxon>
        <taxon>Bilophila</taxon>
    </lineage>
</organism>
<evidence type="ECO:0000256" key="5">
    <source>
        <dbReference type="SAM" id="MobiDB-lite"/>
    </source>
</evidence>
<evidence type="ECO:0000313" key="8">
    <source>
        <dbReference type="EMBL" id="HIW77658.1"/>
    </source>
</evidence>
<dbReference type="Pfam" id="PF04357">
    <property type="entry name" value="TamB"/>
    <property type="match status" value="1"/>
</dbReference>
<gene>
    <name evidence="8" type="ORF">H9874_00730</name>
</gene>
<name>A0A9D1QXE6_9BACT</name>
<comment type="caution">
    <text evidence="8">The sequence shown here is derived from an EMBL/GenBank/DDBJ whole genome shotgun (WGS) entry which is preliminary data.</text>
</comment>
<dbReference type="Proteomes" id="UP000824264">
    <property type="component" value="Unassembled WGS sequence"/>
</dbReference>
<accession>A0A9D1QXE6</accession>
<evidence type="ECO:0000256" key="6">
    <source>
        <dbReference type="SAM" id="Phobius"/>
    </source>
</evidence>
<feature type="transmembrane region" description="Helical" evidence="6">
    <location>
        <begin position="12"/>
        <end position="36"/>
    </location>
</feature>
<dbReference type="GO" id="GO:0097347">
    <property type="term" value="C:TAM protein secretion complex"/>
    <property type="evidence" value="ECO:0007669"/>
    <property type="project" value="TreeGrafter"/>
</dbReference>